<dbReference type="InParanoid" id="A0A804MPL0"/>
<name>A0A804MPL0_MAIZE</name>
<keyword evidence="2" id="KW-1185">Reference proteome</keyword>
<evidence type="ECO:0008006" key="3">
    <source>
        <dbReference type="Google" id="ProtNLM"/>
    </source>
</evidence>
<proteinExistence type="predicted"/>
<reference evidence="1" key="3">
    <citation type="submission" date="2021-05" db="UniProtKB">
        <authorList>
            <consortium name="EnsemblPlants"/>
        </authorList>
    </citation>
    <scope>IDENTIFICATION</scope>
    <source>
        <strain evidence="1">cv. B73</strain>
    </source>
</reference>
<organism evidence="1 2">
    <name type="scientific">Zea mays</name>
    <name type="common">Maize</name>
    <dbReference type="NCBI Taxonomy" id="4577"/>
    <lineage>
        <taxon>Eukaryota</taxon>
        <taxon>Viridiplantae</taxon>
        <taxon>Streptophyta</taxon>
        <taxon>Embryophyta</taxon>
        <taxon>Tracheophyta</taxon>
        <taxon>Spermatophyta</taxon>
        <taxon>Magnoliopsida</taxon>
        <taxon>Liliopsida</taxon>
        <taxon>Poales</taxon>
        <taxon>Poaceae</taxon>
        <taxon>PACMAD clade</taxon>
        <taxon>Panicoideae</taxon>
        <taxon>Andropogonodae</taxon>
        <taxon>Andropogoneae</taxon>
        <taxon>Tripsacinae</taxon>
        <taxon>Zea</taxon>
    </lineage>
</organism>
<dbReference type="AlphaFoldDB" id="A0A804MPL0"/>
<evidence type="ECO:0000313" key="1">
    <source>
        <dbReference type="EnsemblPlants" id="Zm00001eb102280_P001"/>
    </source>
</evidence>
<dbReference type="Proteomes" id="UP000007305">
    <property type="component" value="Chromosome 2"/>
</dbReference>
<dbReference type="EnsemblPlants" id="Zm00001eb102280_T001">
    <property type="protein sequence ID" value="Zm00001eb102280_P001"/>
    <property type="gene ID" value="Zm00001eb102280"/>
</dbReference>
<sequence length="273" mass="30790">MDDTPVTNVDDVEFTFAERPQTDTLEDFFSIQKTNGFTKEEVCNKHIVPEIRTEDQFSTSQKHDTLLMNQASSVKNPFNLDDDKNDDLFELPTKSCLLEVQNVVESVDSTSLMVDQPTVSNQTRMAEVQQCHNSSTAAGMNKVRHKDYVEEQPQASDTKELGVVQNIENFEENKLIEGTDTGMNEVRQTDYVEEKAQASETKELRAVQNIENFEENKLVESIGAGMNDVRQTDYVEEQTQASDTKELGTVQNIENFEENKLIEGAAAGMNDVQ</sequence>
<dbReference type="Gramene" id="Zm00001eb102280_T001">
    <property type="protein sequence ID" value="Zm00001eb102280_P001"/>
    <property type="gene ID" value="Zm00001eb102280"/>
</dbReference>
<evidence type="ECO:0000313" key="2">
    <source>
        <dbReference type="Proteomes" id="UP000007305"/>
    </source>
</evidence>
<accession>A0A804MPL0</accession>
<reference evidence="1" key="2">
    <citation type="submission" date="2019-07" db="EMBL/GenBank/DDBJ databases">
        <authorList>
            <person name="Seetharam A."/>
            <person name="Woodhouse M."/>
            <person name="Cannon E."/>
        </authorList>
    </citation>
    <scope>NUCLEOTIDE SEQUENCE [LARGE SCALE GENOMIC DNA]</scope>
    <source>
        <strain evidence="1">cv. B73</strain>
    </source>
</reference>
<protein>
    <recommendedName>
        <fullName evidence="3">FK506-binding protein 2-1</fullName>
    </recommendedName>
</protein>
<reference evidence="2" key="1">
    <citation type="submission" date="2015-12" db="EMBL/GenBank/DDBJ databases">
        <title>Update maize B73 reference genome by single molecule sequencing technologies.</title>
        <authorList>
            <consortium name="Maize Genome Sequencing Project"/>
            <person name="Ware D."/>
        </authorList>
    </citation>
    <scope>NUCLEOTIDE SEQUENCE [LARGE SCALE GENOMIC DNA]</scope>
    <source>
        <strain evidence="2">cv. B73</strain>
    </source>
</reference>